<sequence length="146" mass="17036">MHAEKKIYFVKPKRYTQQFIGGFKNDACLEIIDGILNPDLISDQQQSAYYISLEQTNSIPRDIFMCDQNCEVEETKNEEHNICFYGGSESRHGLFISKVFADSEEQALRKVIDIRNETIVNGEWDLAWEKHKLHLSRLNKKGKQHT</sequence>
<dbReference type="Proteomes" id="UP000636110">
    <property type="component" value="Unassembled WGS sequence"/>
</dbReference>
<gene>
    <name evidence="1" type="ORF">GM920_06105</name>
</gene>
<comment type="caution">
    <text evidence="1">The sequence shown here is derived from an EMBL/GenBank/DDBJ whole genome shotgun (WGS) entry which is preliminary data.</text>
</comment>
<organism evidence="1 2">
    <name type="scientific">Pedobacter gandavensis</name>
    <dbReference type="NCBI Taxonomy" id="2679963"/>
    <lineage>
        <taxon>Bacteria</taxon>
        <taxon>Pseudomonadati</taxon>
        <taxon>Bacteroidota</taxon>
        <taxon>Sphingobacteriia</taxon>
        <taxon>Sphingobacteriales</taxon>
        <taxon>Sphingobacteriaceae</taxon>
        <taxon>Pedobacter</taxon>
    </lineage>
</organism>
<name>A0ABR6ETE4_9SPHI</name>
<dbReference type="RefSeq" id="WP_182954478.1">
    <property type="nucleotide sequence ID" value="NZ_WNXC01000001.1"/>
</dbReference>
<evidence type="ECO:0000313" key="1">
    <source>
        <dbReference type="EMBL" id="MBB2148481.1"/>
    </source>
</evidence>
<proteinExistence type="predicted"/>
<accession>A0ABR6ETE4</accession>
<dbReference type="EMBL" id="WNXC01000001">
    <property type="protein sequence ID" value="MBB2148481.1"/>
    <property type="molecule type" value="Genomic_DNA"/>
</dbReference>
<keyword evidence="2" id="KW-1185">Reference proteome</keyword>
<evidence type="ECO:0008006" key="3">
    <source>
        <dbReference type="Google" id="ProtNLM"/>
    </source>
</evidence>
<protein>
    <recommendedName>
        <fullName evidence="3">DUF695 domain-containing protein</fullName>
    </recommendedName>
</protein>
<reference evidence="1 2" key="1">
    <citation type="submission" date="2019-11" db="EMBL/GenBank/DDBJ databases">
        <title>Description of Pedobacter sp. LMG 31462T.</title>
        <authorList>
            <person name="Carlier A."/>
            <person name="Qi S."/>
            <person name="Vandamme P."/>
        </authorList>
    </citation>
    <scope>NUCLEOTIDE SEQUENCE [LARGE SCALE GENOMIC DNA]</scope>
    <source>
        <strain evidence="1 2">LMG 31462</strain>
    </source>
</reference>
<evidence type="ECO:0000313" key="2">
    <source>
        <dbReference type="Proteomes" id="UP000636110"/>
    </source>
</evidence>